<dbReference type="Proteomes" id="UP001187192">
    <property type="component" value="Unassembled WGS sequence"/>
</dbReference>
<proteinExistence type="predicted"/>
<gene>
    <name evidence="2" type="ORF">TIFTF001_018789</name>
</gene>
<organism evidence="2 3">
    <name type="scientific">Ficus carica</name>
    <name type="common">Common fig</name>
    <dbReference type="NCBI Taxonomy" id="3494"/>
    <lineage>
        <taxon>Eukaryota</taxon>
        <taxon>Viridiplantae</taxon>
        <taxon>Streptophyta</taxon>
        <taxon>Embryophyta</taxon>
        <taxon>Tracheophyta</taxon>
        <taxon>Spermatophyta</taxon>
        <taxon>Magnoliopsida</taxon>
        <taxon>eudicotyledons</taxon>
        <taxon>Gunneridae</taxon>
        <taxon>Pentapetalae</taxon>
        <taxon>rosids</taxon>
        <taxon>fabids</taxon>
        <taxon>Rosales</taxon>
        <taxon>Moraceae</taxon>
        <taxon>Ficeae</taxon>
        <taxon>Ficus</taxon>
    </lineage>
</organism>
<reference evidence="2" key="1">
    <citation type="submission" date="2023-07" db="EMBL/GenBank/DDBJ databases">
        <title>draft genome sequence of fig (Ficus carica).</title>
        <authorList>
            <person name="Takahashi T."/>
            <person name="Nishimura K."/>
        </authorList>
    </citation>
    <scope>NUCLEOTIDE SEQUENCE</scope>
</reference>
<evidence type="ECO:0000256" key="1">
    <source>
        <dbReference type="SAM" id="MobiDB-lite"/>
    </source>
</evidence>
<keyword evidence="3" id="KW-1185">Reference proteome</keyword>
<feature type="compositionally biased region" description="Basic and acidic residues" evidence="1">
    <location>
        <begin position="37"/>
        <end position="82"/>
    </location>
</feature>
<feature type="region of interest" description="Disordered" evidence="1">
    <location>
        <begin position="1"/>
        <end position="82"/>
    </location>
</feature>
<protein>
    <submittedName>
        <fullName evidence="2">Uncharacterized protein</fullName>
    </submittedName>
</protein>
<sequence length="82" mass="9857">MGFEEEIGERSCRASRGERKSEKRERELVVESLPVEMRGDREREMPEKEWRRGRRENGRRGHGGEMGFEREFGETRMKEARE</sequence>
<evidence type="ECO:0000313" key="3">
    <source>
        <dbReference type="Proteomes" id="UP001187192"/>
    </source>
</evidence>
<dbReference type="AlphaFoldDB" id="A0AA88AC38"/>
<accession>A0AA88AC38</accession>
<feature type="compositionally biased region" description="Basic and acidic residues" evidence="1">
    <location>
        <begin position="8"/>
        <end position="29"/>
    </location>
</feature>
<comment type="caution">
    <text evidence="2">The sequence shown here is derived from an EMBL/GenBank/DDBJ whole genome shotgun (WGS) entry which is preliminary data.</text>
</comment>
<dbReference type="EMBL" id="BTGU01000031">
    <property type="protein sequence ID" value="GMN49625.1"/>
    <property type="molecule type" value="Genomic_DNA"/>
</dbReference>
<name>A0AA88AC38_FICCA</name>
<evidence type="ECO:0000313" key="2">
    <source>
        <dbReference type="EMBL" id="GMN49625.1"/>
    </source>
</evidence>